<dbReference type="PROSITE" id="PS50041">
    <property type="entry name" value="C_TYPE_LECTIN_2"/>
    <property type="match status" value="1"/>
</dbReference>
<keyword evidence="4" id="KW-0732">Signal</keyword>
<dbReference type="AlphaFoldDB" id="I7JA31"/>
<evidence type="ECO:0000313" key="6">
    <source>
        <dbReference type="EMBL" id="CCH15164.1"/>
    </source>
</evidence>
<feature type="signal peptide" evidence="4">
    <location>
        <begin position="1"/>
        <end position="23"/>
    </location>
</feature>
<dbReference type="InterPro" id="IPR001304">
    <property type="entry name" value="C-type_lectin-like"/>
</dbReference>
<dbReference type="SUPFAM" id="SSF56436">
    <property type="entry name" value="C-type lectin-like"/>
    <property type="match status" value="1"/>
</dbReference>
<dbReference type="InterPro" id="IPR016186">
    <property type="entry name" value="C-type_lectin-like/link_sf"/>
</dbReference>
<dbReference type="InterPro" id="IPR050111">
    <property type="entry name" value="C-type_lectin/snaclec_domain"/>
</dbReference>
<evidence type="ECO:0000256" key="3">
    <source>
        <dbReference type="ARBA" id="ARBA00023157"/>
    </source>
</evidence>
<dbReference type="GO" id="GO:0030246">
    <property type="term" value="F:carbohydrate binding"/>
    <property type="evidence" value="ECO:0007669"/>
    <property type="project" value="UniProtKB-KW"/>
</dbReference>
<keyword evidence="2" id="KW-0964">Secreted</keyword>
<name>I7JA31_BITRH</name>
<dbReference type="EMBL" id="HE800432">
    <property type="protein sequence ID" value="CCH15164.1"/>
    <property type="molecule type" value="mRNA"/>
</dbReference>
<evidence type="ECO:0000256" key="1">
    <source>
        <dbReference type="ARBA" id="ARBA00004613"/>
    </source>
</evidence>
<feature type="domain" description="C-type lectin" evidence="5">
    <location>
        <begin position="34"/>
        <end position="147"/>
    </location>
</feature>
<evidence type="ECO:0000256" key="4">
    <source>
        <dbReference type="SAM" id="SignalP"/>
    </source>
</evidence>
<proteinExistence type="evidence at transcript level"/>
<dbReference type="SMART" id="SM00034">
    <property type="entry name" value="CLECT"/>
    <property type="match status" value="1"/>
</dbReference>
<keyword evidence="3" id="KW-1015">Disulfide bond</keyword>
<comment type="subcellular location">
    <subcellularLocation>
        <location evidence="1">Secreted</location>
    </subcellularLocation>
</comment>
<dbReference type="Gene3D" id="3.10.100.10">
    <property type="entry name" value="Mannose-Binding Protein A, subunit A"/>
    <property type="match status" value="1"/>
</dbReference>
<organism evidence="6">
    <name type="scientific">Bitis rhinoceros</name>
    <name type="common">West African gaboon viper</name>
    <name type="synonym">Vipera rhinoceros</name>
    <dbReference type="NCBI Taxonomy" id="715877"/>
    <lineage>
        <taxon>Eukaryota</taxon>
        <taxon>Metazoa</taxon>
        <taxon>Chordata</taxon>
        <taxon>Craniata</taxon>
        <taxon>Vertebrata</taxon>
        <taxon>Euteleostomi</taxon>
        <taxon>Lepidosauria</taxon>
        <taxon>Squamata</taxon>
        <taxon>Bifurcata</taxon>
        <taxon>Unidentata</taxon>
        <taxon>Episquamata</taxon>
        <taxon>Toxicofera</taxon>
        <taxon>Serpentes</taxon>
        <taxon>Colubroidea</taxon>
        <taxon>Viperidae</taxon>
        <taxon>Viperinae</taxon>
        <taxon>Bitis</taxon>
    </lineage>
</organism>
<evidence type="ECO:0000256" key="2">
    <source>
        <dbReference type="ARBA" id="ARBA00022525"/>
    </source>
</evidence>
<dbReference type="InterPro" id="IPR016187">
    <property type="entry name" value="CTDL_fold"/>
</dbReference>
<reference evidence="6" key="1">
    <citation type="submission" date="2012-04" db="EMBL/GenBank/DDBJ databases">
        <title>Rhinocetin, a novel snaclec in venom of Bitis gabonica rhinoceros selectively inhibits collagen-induced platelet and endothelial functions.</title>
        <authorList>
            <person name="Vaiyapuri S."/>
            <person name="Hutchinson E.G."/>
            <person name="Ali M.S."/>
            <person name="Dannoura A."/>
            <person name="Harrison R.A."/>
            <person name="Bicknell A.B."/>
            <person name="Gibbins J.M."/>
        </authorList>
    </citation>
    <scope>NUCLEOTIDE SEQUENCE</scope>
    <source>
        <tissue evidence="6">Venom gland</tissue>
    </source>
</reference>
<accession>I7JA31</accession>
<dbReference type="GO" id="GO:0005576">
    <property type="term" value="C:extracellular region"/>
    <property type="evidence" value="ECO:0007669"/>
    <property type="project" value="UniProtKB-SubCell"/>
</dbReference>
<dbReference type="PANTHER" id="PTHR22803">
    <property type="entry name" value="MANNOSE, PHOSPHOLIPASE, LECTIN RECEPTOR RELATED"/>
    <property type="match status" value="1"/>
</dbReference>
<dbReference type="FunFam" id="3.10.100.10:FF:000087">
    <property type="entry name" value="Snaclec rhodocetin subunit delta"/>
    <property type="match status" value="1"/>
</dbReference>
<keyword evidence="6" id="KW-0430">Lectin</keyword>
<dbReference type="Pfam" id="PF00059">
    <property type="entry name" value="Lectin_C"/>
    <property type="match status" value="1"/>
</dbReference>
<sequence>MGRFIFLSSGLLVVFLSLSGTEASFCPLSDWSYFDQHCYKVFEPLKNWTDAEAFCMEQHEGSRLASIHSSQEETFVFNLASKTLKFASMWIGLNNPWKECKWEWSDNAKFDYNAYNRRPYCTVMAFSYNRYFWYTRGCEKYVSFVCKFPA</sequence>
<evidence type="ECO:0000259" key="5">
    <source>
        <dbReference type="PROSITE" id="PS50041"/>
    </source>
</evidence>
<feature type="chain" id="PRO_5015570402" evidence="4">
    <location>
        <begin position="24"/>
        <end position="150"/>
    </location>
</feature>
<protein>
    <submittedName>
        <fullName evidence="6">C-type lectin like protein 4</fullName>
    </submittedName>
</protein>